<dbReference type="EMBL" id="JAHXPT010000007">
    <property type="protein sequence ID" value="MBW6410338.1"/>
    <property type="molecule type" value="Genomic_DNA"/>
</dbReference>
<evidence type="ECO:0000313" key="2">
    <source>
        <dbReference type="Proteomes" id="UP001519921"/>
    </source>
</evidence>
<dbReference type="InterPro" id="IPR019700">
    <property type="entry name" value="Sigma-G_inhibitor_Gin"/>
</dbReference>
<reference evidence="1 2" key="1">
    <citation type="submission" date="2021-07" db="EMBL/GenBank/DDBJ databases">
        <title>Clostridium weizhouense sp. nov., an anaerobic bacterium isolated from activated sludge of Petroleum wastewater.</title>
        <authorList>
            <person name="Li Q."/>
        </authorList>
    </citation>
    <scope>NUCLEOTIDE SEQUENCE [LARGE SCALE GENOMIC DNA]</scope>
    <source>
        <strain evidence="1 2">YB-6</strain>
    </source>
</reference>
<organism evidence="1 2">
    <name type="scientific">Clostridium weizhouense</name>
    <dbReference type="NCBI Taxonomy" id="2859781"/>
    <lineage>
        <taxon>Bacteria</taxon>
        <taxon>Bacillati</taxon>
        <taxon>Bacillota</taxon>
        <taxon>Clostridia</taxon>
        <taxon>Eubacteriales</taxon>
        <taxon>Clostridiaceae</taxon>
        <taxon>Clostridium</taxon>
    </lineage>
</organism>
<dbReference type="Pfam" id="PF10764">
    <property type="entry name" value="Gin"/>
    <property type="match status" value="1"/>
</dbReference>
<accession>A0ABS7AQJ1</accession>
<sequence>MMNKKCFVCSKFDDNGIILNGKKICNRCENEIINLSIINPEYNYYKNKIKAILFKKDL</sequence>
<dbReference type="Proteomes" id="UP001519921">
    <property type="component" value="Unassembled WGS sequence"/>
</dbReference>
<name>A0ABS7AQJ1_9CLOT</name>
<proteinExistence type="predicted"/>
<comment type="caution">
    <text evidence="1">The sequence shown here is derived from an EMBL/GenBank/DDBJ whole genome shotgun (WGS) entry which is preliminary data.</text>
</comment>
<keyword evidence="2" id="KW-1185">Reference proteome</keyword>
<protein>
    <submittedName>
        <fullName evidence="1">Sigma factor G inhibitor Gin</fullName>
    </submittedName>
</protein>
<gene>
    <name evidence="1" type="ORF">KYD98_09560</name>
</gene>
<evidence type="ECO:0000313" key="1">
    <source>
        <dbReference type="EMBL" id="MBW6410338.1"/>
    </source>
</evidence>